<sequence length="894" mass="96685">MKKADFWKSDWFFGVVVSVVVLILGNGDLLQGLERKAYDMGVAAASRAPSDKVAVIAIDKPSLDNIGRWPWSREIMADMVDKLAAAKAKVIATTVFYSEPQRDQGLAYINKLIETCGVTLPSVVAVAAAPAVAVAAAPAVAVAPTPVAADAAALPAAAPAPAPVIAPSSCPQIESILIEADQKLNTDRRLADAFAKAGNVALPMLFVLGEPRGRPDKDLPDYVKKNGVKLAGAAEAPPYPTLGVDAGVIEPLGKVVTAIGHLNVIADVDGAIRTEPLVLSWFDQAYPSLSLLVAAKSHNLTVADIQVTAGNSVKLGKLKIGTDPDTRMLTFYYKDREGGLPAFQVDSFFDVKSGKIPYEKYRDKIVLIGPTSSSVGSVFVTPISPAMPSVLMQAHAVSSLLSEHFFVAPTWGFWVEKLVFLLIAAYIIGLLPRIKAGMAAGITAGLLVALVGIHFALMTTQLMWLQLMIPATLLLVGHLLLTVKRFVVTERGKEKSDADSAESNRMLGLAFQGQGQLDMAFDKFRKCPMDDALMENMYNLALDFERKRQFNKAEAAFRYIFDYNPKFRDIESRVNRAKQLSETVILGGGGGGRSNASLIDTAGNVEKPMLGRYEIEKELGKGAMGVVYLGRDPKINRIVAIKTMALSQEFEADELVEVKERFFREAETAGRLNHPNIVTMFDAGEEHDLAYIAMEFLKGKDLVPYSKQGNLMPLPRVMSIVARVADALSYAHENNVVHRDIKPANIMYEPESDQVKVTDFGIARITDSSKTKTGMVLGTPSYMSPEQLAGKKIDGRSDLFSLGVMLYQMSCGKLPFEGDSMAQLMFRIANEPHPDIRAINPDLPDCLLAIIDKALTKDPDVRYQTGAEFAKDIRTCATMTGAAGAGDSGVDISI</sequence>
<protein>
    <recommendedName>
        <fullName evidence="1">non-specific serine/threonine protein kinase</fullName>
        <ecNumber evidence="1">2.7.11.1</ecNumber>
    </recommendedName>
</protein>
<dbReference type="CDD" id="cd14014">
    <property type="entry name" value="STKc_PknB_like"/>
    <property type="match status" value="1"/>
</dbReference>
<keyword evidence="8" id="KW-0472">Membrane</keyword>
<dbReference type="Pfam" id="PF05226">
    <property type="entry name" value="CHASE2"/>
    <property type="match status" value="1"/>
</dbReference>
<dbReference type="PANTHER" id="PTHR43289">
    <property type="entry name" value="MITOGEN-ACTIVATED PROTEIN KINASE KINASE KINASE 20-RELATED"/>
    <property type="match status" value="1"/>
</dbReference>
<dbReference type="EC" id="2.7.11.1" evidence="1"/>
<feature type="transmembrane region" description="Helical" evidence="8">
    <location>
        <begin position="438"/>
        <end position="457"/>
    </location>
</feature>
<dbReference type="FunFam" id="1.10.510.10:FF:000021">
    <property type="entry name" value="Serine/threonine protein kinase"/>
    <property type="match status" value="1"/>
</dbReference>
<dbReference type="EMBL" id="AP012547">
    <property type="protein sequence ID" value="BAO30580.1"/>
    <property type="molecule type" value="Genomic_DNA"/>
</dbReference>
<dbReference type="SUPFAM" id="SSF48452">
    <property type="entry name" value="TPR-like"/>
    <property type="match status" value="1"/>
</dbReference>
<dbReference type="SMART" id="SM01080">
    <property type="entry name" value="CHASE2"/>
    <property type="match status" value="1"/>
</dbReference>
<evidence type="ECO:0000256" key="8">
    <source>
        <dbReference type="SAM" id="Phobius"/>
    </source>
</evidence>
<name>W0SI39_9PROT</name>
<dbReference type="GO" id="GO:0004674">
    <property type="term" value="F:protein serine/threonine kinase activity"/>
    <property type="evidence" value="ECO:0007669"/>
    <property type="project" value="UniProtKB-KW"/>
</dbReference>
<dbReference type="InterPro" id="IPR011009">
    <property type="entry name" value="Kinase-like_dom_sf"/>
</dbReference>
<evidence type="ECO:0000259" key="9">
    <source>
        <dbReference type="PROSITE" id="PS50011"/>
    </source>
</evidence>
<evidence type="ECO:0000313" key="10">
    <source>
        <dbReference type="EMBL" id="BAO30580.1"/>
    </source>
</evidence>
<dbReference type="RefSeq" id="WP_041100079.1">
    <property type="nucleotide sequence ID" value="NZ_AP012547.1"/>
</dbReference>
<keyword evidence="5 10" id="KW-0418">Kinase</keyword>
<dbReference type="Gene3D" id="1.10.510.10">
    <property type="entry name" value="Transferase(Phosphotransferase) domain 1"/>
    <property type="match status" value="1"/>
</dbReference>
<feature type="transmembrane region" description="Helical" evidence="8">
    <location>
        <begin position="463"/>
        <end position="483"/>
    </location>
</feature>
<accession>W0SI39</accession>
<dbReference type="PROSITE" id="PS00108">
    <property type="entry name" value="PROTEIN_KINASE_ST"/>
    <property type="match status" value="1"/>
</dbReference>
<evidence type="ECO:0000256" key="1">
    <source>
        <dbReference type="ARBA" id="ARBA00012513"/>
    </source>
</evidence>
<evidence type="ECO:0000256" key="7">
    <source>
        <dbReference type="PROSITE-ProRule" id="PRU10141"/>
    </source>
</evidence>
<dbReference type="InterPro" id="IPR017441">
    <property type="entry name" value="Protein_kinase_ATP_BS"/>
</dbReference>
<feature type="binding site" evidence="7">
    <location>
        <position position="642"/>
    </location>
    <ligand>
        <name>ATP</name>
        <dbReference type="ChEBI" id="CHEBI:30616"/>
    </ligand>
</feature>
<dbReference type="HOGENOM" id="CLU_015582_0_0_4"/>
<dbReference type="SUPFAM" id="SSF56112">
    <property type="entry name" value="Protein kinase-like (PK-like)"/>
    <property type="match status" value="1"/>
</dbReference>
<dbReference type="GO" id="GO:0005524">
    <property type="term" value="F:ATP binding"/>
    <property type="evidence" value="ECO:0007669"/>
    <property type="project" value="UniProtKB-UniRule"/>
</dbReference>
<keyword evidence="3" id="KW-0808">Transferase</keyword>
<dbReference type="PROSITE" id="PS00107">
    <property type="entry name" value="PROTEIN_KINASE_ATP"/>
    <property type="match status" value="1"/>
</dbReference>
<dbReference type="SMART" id="SM00220">
    <property type="entry name" value="S_TKc"/>
    <property type="match status" value="1"/>
</dbReference>
<evidence type="ECO:0000313" key="11">
    <source>
        <dbReference type="Proteomes" id="UP000031637"/>
    </source>
</evidence>
<evidence type="ECO:0000256" key="3">
    <source>
        <dbReference type="ARBA" id="ARBA00022679"/>
    </source>
</evidence>
<dbReference type="Proteomes" id="UP000031637">
    <property type="component" value="Chromosome"/>
</dbReference>
<gene>
    <name evidence="10" type="ORF">SUTH_02801</name>
</gene>
<feature type="transmembrane region" description="Helical" evidence="8">
    <location>
        <begin position="365"/>
        <end position="391"/>
    </location>
</feature>
<feature type="domain" description="Protein kinase" evidence="9">
    <location>
        <begin position="613"/>
        <end position="875"/>
    </location>
</feature>
<keyword evidence="6 7" id="KW-0067">ATP-binding</keyword>
<dbReference type="OrthoDB" id="9791419at2"/>
<feature type="transmembrane region" description="Helical" evidence="8">
    <location>
        <begin position="12"/>
        <end position="30"/>
    </location>
</feature>
<dbReference type="STRING" id="1223802.SUTH_02801"/>
<keyword evidence="2 10" id="KW-0723">Serine/threonine-protein kinase</keyword>
<keyword evidence="4 7" id="KW-0547">Nucleotide-binding</keyword>
<reference evidence="10 11" key="1">
    <citation type="journal article" date="2014" name="Syst. Appl. Microbiol.">
        <title>Complete genomes of freshwater sulfur oxidizers Sulfuricella denitrificans skB26 and Sulfuritalea hydrogenivorans sk43H: genetic insights into the sulfur oxidation pathway of betaproteobacteria.</title>
        <authorList>
            <person name="Watanabe T."/>
            <person name="Kojima H."/>
            <person name="Fukui M."/>
        </authorList>
    </citation>
    <scope>NUCLEOTIDE SEQUENCE [LARGE SCALE GENOMIC DNA]</scope>
    <source>
        <strain evidence="10">DSM22779</strain>
    </source>
</reference>
<dbReference type="PANTHER" id="PTHR43289:SF6">
    <property type="entry name" value="SERINE_THREONINE-PROTEIN KINASE NEKL-3"/>
    <property type="match status" value="1"/>
</dbReference>
<dbReference type="KEGG" id="shd:SUTH_02801"/>
<proteinExistence type="predicted"/>
<dbReference type="Pfam" id="PF00069">
    <property type="entry name" value="Pkinase"/>
    <property type="match status" value="1"/>
</dbReference>
<dbReference type="InterPro" id="IPR008271">
    <property type="entry name" value="Ser/Thr_kinase_AS"/>
</dbReference>
<dbReference type="InterPro" id="IPR000719">
    <property type="entry name" value="Prot_kinase_dom"/>
</dbReference>
<dbReference type="PROSITE" id="PS50011">
    <property type="entry name" value="PROTEIN_KINASE_DOM"/>
    <property type="match status" value="1"/>
</dbReference>
<keyword evidence="8" id="KW-1133">Transmembrane helix</keyword>
<organism evidence="10 11">
    <name type="scientific">Sulfuritalea hydrogenivorans sk43H</name>
    <dbReference type="NCBI Taxonomy" id="1223802"/>
    <lineage>
        <taxon>Bacteria</taxon>
        <taxon>Pseudomonadati</taxon>
        <taxon>Pseudomonadota</taxon>
        <taxon>Betaproteobacteria</taxon>
        <taxon>Nitrosomonadales</taxon>
        <taxon>Sterolibacteriaceae</taxon>
        <taxon>Sulfuritalea</taxon>
    </lineage>
</organism>
<feature type="transmembrane region" description="Helical" evidence="8">
    <location>
        <begin position="411"/>
        <end position="431"/>
    </location>
</feature>
<evidence type="ECO:0000256" key="5">
    <source>
        <dbReference type="ARBA" id="ARBA00022777"/>
    </source>
</evidence>
<dbReference type="InterPro" id="IPR011990">
    <property type="entry name" value="TPR-like_helical_dom_sf"/>
</dbReference>
<evidence type="ECO:0000256" key="6">
    <source>
        <dbReference type="ARBA" id="ARBA00022840"/>
    </source>
</evidence>
<dbReference type="InterPro" id="IPR007890">
    <property type="entry name" value="CHASE2"/>
</dbReference>
<evidence type="ECO:0000256" key="4">
    <source>
        <dbReference type="ARBA" id="ARBA00022741"/>
    </source>
</evidence>
<keyword evidence="11" id="KW-1185">Reference proteome</keyword>
<dbReference type="AlphaFoldDB" id="W0SI39"/>
<dbReference type="Gene3D" id="3.30.200.20">
    <property type="entry name" value="Phosphorylase Kinase, domain 1"/>
    <property type="match status" value="1"/>
</dbReference>
<keyword evidence="8" id="KW-0812">Transmembrane</keyword>
<evidence type="ECO:0000256" key="2">
    <source>
        <dbReference type="ARBA" id="ARBA00022527"/>
    </source>
</evidence>